<evidence type="ECO:0000256" key="1">
    <source>
        <dbReference type="SAM" id="MobiDB-lite"/>
    </source>
</evidence>
<comment type="caution">
    <text evidence="3">The sequence shown here is derived from an EMBL/GenBank/DDBJ whole genome shotgun (WGS) entry which is preliminary data.</text>
</comment>
<accession>A0ABD5TDE8</accession>
<dbReference type="InterPro" id="IPR002881">
    <property type="entry name" value="DUF58"/>
</dbReference>
<keyword evidence="4" id="KW-1185">Reference proteome</keyword>
<proteinExistence type="predicted"/>
<dbReference type="Proteomes" id="UP001596443">
    <property type="component" value="Unassembled WGS sequence"/>
</dbReference>
<dbReference type="RefSeq" id="WP_284060808.1">
    <property type="nucleotide sequence ID" value="NZ_CP126158.1"/>
</dbReference>
<dbReference type="PANTHER" id="PTHR34351">
    <property type="entry name" value="SLR1927 PROTEIN-RELATED"/>
    <property type="match status" value="1"/>
</dbReference>
<evidence type="ECO:0000259" key="2">
    <source>
        <dbReference type="Pfam" id="PF01882"/>
    </source>
</evidence>
<evidence type="ECO:0000313" key="4">
    <source>
        <dbReference type="Proteomes" id="UP001596443"/>
    </source>
</evidence>
<feature type="domain" description="DUF58" evidence="2">
    <location>
        <begin position="224"/>
        <end position="265"/>
    </location>
</feature>
<dbReference type="EMBL" id="JBHSWX010000012">
    <property type="protein sequence ID" value="MFC6786586.1"/>
    <property type="molecule type" value="Genomic_DNA"/>
</dbReference>
<dbReference type="PANTHER" id="PTHR34351:SF2">
    <property type="entry name" value="DUF58 DOMAIN-CONTAINING PROTEIN"/>
    <property type="match status" value="1"/>
</dbReference>
<reference evidence="3 4" key="1">
    <citation type="journal article" date="2019" name="Int. J. Syst. Evol. Microbiol.">
        <title>The Global Catalogue of Microorganisms (GCM) 10K type strain sequencing project: providing services to taxonomists for standard genome sequencing and annotation.</title>
        <authorList>
            <consortium name="The Broad Institute Genomics Platform"/>
            <consortium name="The Broad Institute Genome Sequencing Center for Infectious Disease"/>
            <person name="Wu L."/>
            <person name="Ma J."/>
        </authorList>
    </citation>
    <scope>NUCLEOTIDE SEQUENCE [LARGE SCALE GENOMIC DNA]</scope>
    <source>
        <strain evidence="3 4">SYNS20</strain>
    </source>
</reference>
<feature type="region of interest" description="Disordered" evidence="1">
    <location>
        <begin position="107"/>
        <end position="136"/>
    </location>
</feature>
<dbReference type="Pfam" id="PF01882">
    <property type="entry name" value="DUF58"/>
    <property type="match status" value="1"/>
</dbReference>
<sequence>MRLTRRGKAVVAVTALAVASGLAFGPRSLNAVVVPAVVALSAAYLQLRWVEPPAVAREVPPDDHVGRQYPVRLYFGDRDGPRPSADERMDRPFAGVVRERVGDGLEIVRGSDDGDRARNAAAPTSNAADPASHDGTRAVVETVVGAVPVEYEVAYESRGRHRLGPAAVTARDALGLAETDLSTTETSELLVYPAVHAIAGWARRDLRALHETGIHEERREFDRLREYDRGDSLRDVHWKSTAKRDELIVKEFSAEAETEAVSVAAGAAAAPGAADGMAEATASLALALVEDGVPVDVRLPDGTLTVTGERGSQVRLLERLAVLGPGRVADGDADVTVYGEADGVRVSVAGEDHEFADFRSSRPATYGVSRPAPALTARPTATATVATALATGR</sequence>
<evidence type="ECO:0000313" key="3">
    <source>
        <dbReference type="EMBL" id="MFC6786586.1"/>
    </source>
</evidence>
<dbReference type="AlphaFoldDB" id="A0ABD5TDE8"/>
<feature type="compositionally biased region" description="Basic and acidic residues" evidence="1">
    <location>
        <begin position="109"/>
        <end position="118"/>
    </location>
</feature>
<protein>
    <submittedName>
        <fullName evidence="3">DUF58 domain-containing protein</fullName>
    </submittedName>
</protein>
<feature type="compositionally biased region" description="Low complexity" evidence="1">
    <location>
        <begin position="119"/>
        <end position="130"/>
    </location>
</feature>
<name>A0ABD5TDE8_9EURY</name>
<organism evidence="3 4">
    <name type="scientific">Halobaculum halobium</name>
    <dbReference type="NCBI Taxonomy" id="3032281"/>
    <lineage>
        <taxon>Archaea</taxon>
        <taxon>Methanobacteriati</taxon>
        <taxon>Methanobacteriota</taxon>
        <taxon>Stenosarchaea group</taxon>
        <taxon>Halobacteria</taxon>
        <taxon>Halobacteriales</taxon>
        <taxon>Haloferacaceae</taxon>
        <taxon>Halobaculum</taxon>
    </lineage>
</organism>
<gene>
    <name evidence="3" type="ORF">ACFQFD_11470</name>
</gene>
<dbReference type="GeneID" id="81209671"/>